<keyword evidence="3" id="KW-1185">Reference proteome</keyword>
<feature type="compositionally biased region" description="Low complexity" evidence="1">
    <location>
        <begin position="45"/>
        <end position="54"/>
    </location>
</feature>
<dbReference type="EMBL" id="OZ034820">
    <property type="protein sequence ID" value="CAL1398857.1"/>
    <property type="molecule type" value="Genomic_DNA"/>
</dbReference>
<protein>
    <submittedName>
        <fullName evidence="2">Uncharacterized protein</fullName>
    </submittedName>
</protein>
<accession>A0AAV2FLJ7</accession>
<evidence type="ECO:0000313" key="2">
    <source>
        <dbReference type="EMBL" id="CAL1398857.1"/>
    </source>
</evidence>
<gene>
    <name evidence="2" type="ORF">LTRI10_LOCUS39069</name>
</gene>
<feature type="compositionally biased region" description="Low complexity" evidence="1">
    <location>
        <begin position="1"/>
        <end position="19"/>
    </location>
</feature>
<feature type="region of interest" description="Disordered" evidence="1">
    <location>
        <begin position="1"/>
        <end position="75"/>
    </location>
</feature>
<reference evidence="2 3" key="1">
    <citation type="submission" date="2024-04" db="EMBL/GenBank/DDBJ databases">
        <authorList>
            <person name="Fracassetti M."/>
        </authorList>
    </citation>
    <scope>NUCLEOTIDE SEQUENCE [LARGE SCALE GENOMIC DNA]</scope>
</reference>
<evidence type="ECO:0000313" key="3">
    <source>
        <dbReference type="Proteomes" id="UP001497516"/>
    </source>
</evidence>
<feature type="compositionally biased region" description="Polar residues" evidence="1">
    <location>
        <begin position="65"/>
        <end position="75"/>
    </location>
</feature>
<proteinExistence type="predicted"/>
<name>A0AAV2FLJ7_9ROSI</name>
<dbReference type="Proteomes" id="UP001497516">
    <property type="component" value="Chromosome 7"/>
</dbReference>
<evidence type="ECO:0000256" key="1">
    <source>
        <dbReference type="SAM" id="MobiDB-lite"/>
    </source>
</evidence>
<dbReference type="AlphaFoldDB" id="A0AAV2FLJ7"/>
<organism evidence="2 3">
    <name type="scientific">Linum trigynum</name>
    <dbReference type="NCBI Taxonomy" id="586398"/>
    <lineage>
        <taxon>Eukaryota</taxon>
        <taxon>Viridiplantae</taxon>
        <taxon>Streptophyta</taxon>
        <taxon>Embryophyta</taxon>
        <taxon>Tracheophyta</taxon>
        <taxon>Spermatophyta</taxon>
        <taxon>Magnoliopsida</taxon>
        <taxon>eudicotyledons</taxon>
        <taxon>Gunneridae</taxon>
        <taxon>Pentapetalae</taxon>
        <taxon>rosids</taxon>
        <taxon>fabids</taxon>
        <taxon>Malpighiales</taxon>
        <taxon>Linaceae</taxon>
        <taxon>Linum</taxon>
    </lineage>
</organism>
<sequence>MGLVSSSHSAPSSKVSDASTNHHHLHVHGDHDQDQKSLPAPAPAPNSKSSSSSSGHHPILVHYFPTNSYMSRPCL</sequence>